<sequence>MKTQNFISRLNVIPAFLVAILFFALPQFSQAQTAYGLVPGKQGSIKVLGTSNVHDWEMASTTMDSKGEFKFDSNNALQSISNFTFTVAVKTIKSESSSMDSRMYKAIKAEEYPKIVYNLRSTQVTPVSKNKFLVKAIGDLTIAGAKQPIAMDVNVVVNPDNTLSITGTEKIKQTDYKLTPPSFMAGAMKVGNDLTIKYALNYKK</sequence>
<dbReference type="PATRIC" id="fig|1379910.4.peg.459"/>
<feature type="chain" id="PRO_5005210795" description="Lipid/polyisoprenoid-binding YceI-like domain-containing protein" evidence="1">
    <location>
        <begin position="32"/>
        <end position="204"/>
    </location>
</feature>
<gene>
    <name evidence="3" type="ORF">TH63_02165</name>
</gene>
<dbReference type="EMBL" id="CP010777">
    <property type="protein sequence ID" value="AKQ44698.1"/>
    <property type="molecule type" value="Genomic_DNA"/>
</dbReference>
<evidence type="ECO:0000259" key="2">
    <source>
        <dbReference type="Pfam" id="PF04264"/>
    </source>
</evidence>
<reference evidence="3 4" key="1">
    <citation type="submission" date="2015-01" db="EMBL/GenBank/DDBJ databases">
        <title>Rufibacter sp./DG31D/ whole genome sequencing.</title>
        <authorList>
            <person name="Kim M.K."/>
            <person name="Srinivasan S."/>
            <person name="Lee J.-J."/>
        </authorList>
    </citation>
    <scope>NUCLEOTIDE SEQUENCE [LARGE SCALE GENOMIC DNA]</scope>
    <source>
        <strain evidence="3 4">DG31D</strain>
    </source>
</reference>
<accession>A0A0H4VHC4</accession>
<dbReference type="AlphaFoldDB" id="A0A0H4VHC4"/>
<evidence type="ECO:0000256" key="1">
    <source>
        <dbReference type="SAM" id="SignalP"/>
    </source>
</evidence>
<proteinExistence type="predicted"/>
<name>A0A0H4VHC4_9BACT</name>
<keyword evidence="4" id="KW-1185">Reference proteome</keyword>
<dbReference type="PANTHER" id="PTHR34406:SF1">
    <property type="entry name" value="PROTEIN YCEI"/>
    <property type="match status" value="1"/>
</dbReference>
<dbReference type="OrthoDB" id="9794147at2"/>
<feature type="signal peptide" evidence="1">
    <location>
        <begin position="1"/>
        <end position="31"/>
    </location>
</feature>
<dbReference type="SUPFAM" id="SSF101874">
    <property type="entry name" value="YceI-like"/>
    <property type="match status" value="1"/>
</dbReference>
<organism evidence="3 4">
    <name type="scientific">Rufibacter radiotolerans</name>
    <dbReference type="NCBI Taxonomy" id="1379910"/>
    <lineage>
        <taxon>Bacteria</taxon>
        <taxon>Pseudomonadati</taxon>
        <taxon>Bacteroidota</taxon>
        <taxon>Cytophagia</taxon>
        <taxon>Cytophagales</taxon>
        <taxon>Hymenobacteraceae</taxon>
        <taxon>Rufibacter</taxon>
    </lineage>
</organism>
<feature type="domain" description="Lipid/polyisoprenoid-binding YceI-like" evidence="2">
    <location>
        <begin position="59"/>
        <end position="200"/>
    </location>
</feature>
<dbReference type="InterPro" id="IPR007372">
    <property type="entry name" value="Lipid/polyisoprenoid-bd_YceI"/>
</dbReference>
<evidence type="ECO:0000313" key="4">
    <source>
        <dbReference type="Proteomes" id="UP000036458"/>
    </source>
</evidence>
<protein>
    <recommendedName>
        <fullName evidence="2">Lipid/polyisoprenoid-binding YceI-like domain-containing protein</fullName>
    </recommendedName>
</protein>
<dbReference type="STRING" id="1379910.TH63_02165"/>
<keyword evidence="1" id="KW-0732">Signal</keyword>
<dbReference type="Gene3D" id="2.40.128.110">
    <property type="entry name" value="Lipid/polyisoprenoid-binding, YceI-like"/>
    <property type="match status" value="1"/>
</dbReference>
<dbReference type="Proteomes" id="UP000036458">
    <property type="component" value="Chromosome"/>
</dbReference>
<dbReference type="Pfam" id="PF04264">
    <property type="entry name" value="YceI"/>
    <property type="match status" value="1"/>
</dbReference>
<dbReference type="RefSeq" id="WP_048919483.1">
    <property type="nucleotide sequence ID" value="NZ_CP010777.1"/>
</dbReference>
<evidence type="ECO:0000313" key="3">
    <source>
        <dbReference type="EMBL" id="AKQ44698.1"/>
    </source>
</evidence>
<dbReference type="InterPro" id="IPR036761">
    <property type="entry name" value="TTHA0802/YceI-like_sf"/>
</dbReference>
<dbReference type="PANTHER" id="PTHR34406">
    <property type="entry name" value="PROTEIN YCEI"/>
    <property type="match status" value="1"/>
</dbReference>
<dbReference type="KEGG" id="ruf:TH63_02165"/>